<dbReference type="OrthoDB" id="5571888at2759"/>
<keyword evidence="4" id="KW-1185">Reference proteome</keyword>
<feature type="compositionally biased region" description="Acidic residues" evidence="1">
    <location>
        <begin position="251"/>
        <end position="260"/>
    </location>
</feature>
<dbReference type="PROSITE" id="PS50217">
    <property type="entry name" value="BZIP"/>
    <property type="match status" value="1"/>
</dbReference>
<evidence type="ECO:0000256" key="1">
    <source>
        <dbReference type="SAM" id="MobiDB-lite"/>
    </source>
</evidence>
<organism evidence="3 4">
    <name type="scientific">Coemansia interrupta</name>
    <dbReference type="NCBI Taxonomy" id="1126814"/>
    <lineage>
        <taxon>Eukaryota</taxon>
        <taxon>Fungi</taxon>
        <taxon>Fungi incertae sedis</taxon>
        <taxon>Zoopagomycota</taxon>
        <taxon>Kickxellomycotina</taxon>
        <taxon>Kickxellomycetes</taxon>
        <taxon>Kickxellales</taxon>
        <taxon>Kickxellaceae</taxon>
        <taxon>Coemansia</taxon>
    </lineage>
</organism>
<accession>A0A9W8H2T5</accession>
<proteinExistence type="predicted"/>
<feature type="compositionally biased region" description="Low complexity" evidence="1">
    <location>
        <begin position="205"/>
        <end position="218"/>
    </location>
</feature>
<feature type="domain" description="BZIP" evidence="2">
    <location>
        <begin position="269"/>
        <end position="329"/>
    </location>
</feature>
<comment type="caution">
    <text evidence="3">The sequence shown here is derived from an EMBL/GenBank/DDBJ whole genome shotgun (WGS) entry which is preliminary data.</text>
</comment>
<dbReference type="AlphaFoldDB" id="A0A9W8H2T5"/>
<dbReference type="SUPFAM" id="SSF57959">
    <property type="entry name" value="Leucine zipper domain"/>
    <property type="match status" value="1"/>
</dbReference>
<dbReference type="CDD" id="cd14810">
    <property type="entry name" value="bZIP_u1"/>
    <property type="match status" value="1"/>
</dbReference>
<reference evidence="3" key="1">
    <citation type="submission" date="2022-07" db="EMBL/GenBank/DDBJ databases">
        <title>Phylogenomic reconstructions and comparative analyses of Kickxellomycotina fungi.</title>
        <authorList>
            <person name="Reynolds N.K."/>
            <person name="Stajich J.E."/>
            <person name="Barry K."/>
            <person name="Grigoriev I.V."/>
            <person name="Crous P."/>
            <person name="Smith M.E."/>
        </authorList>
    </citation>
    <scope>NUCLEOTIDE SEQUENCE</scope>
    <source>
        <strain evidence="3">BCRC 34489</strain>
    </source>
</reference>
<dbReference type="Proteomes" id="UP001140172">
    <property type="component" value="Unassembled WGS sequence"/>
</dbReference>
<feature type="compositionally biased region" description="Low complexity" evidence="1">
    <location>
        <begin position="181"/>
        <end position="193"/>
    </location>
</feature>
<feature type="region of interest" description="Disordered" evidence="1">
    <location>
        <begin position="126"/>
        <end position="268"/>
    </location>
</feature>
<feature type="compositionally biased region" description="Low complexity" evidence="1">
    <location>
        <begin position="143"/>
        <end position="173"/>
    </location>
</feature>
<feature type="region of interest" description="Disordered" evidence="1">
    <location>
        <begin position="338"/>
        <end position="424"/>
    </location>
</feature>
<evidence type="ECO:0000313" key="3">
    <source>
        <dbReference type="EMBL" id="KAJ2776657.1"/>
    </source>
</evidence>
<dbReference type="SMART" id="SM00338">
    <property type="entry name" value="BRLZ"/>
    <property type="match status" value="1"/>
</dbReference>
<evidence type="ECO:0000259" key="2">
    <source>
        <dbReference type="PROSITE" id="PS50217"/>
    </source>
</evidence>
<dbReference type="Gene3D" id="1.20.5.170">
    <property type="match status" value="1"/>
</dbReference>
<feature type="compositionally biased region" description="Polar residues" evidence="1">
    <location>
        <begin position="360"/>
        <end position="373"/>
    </location>
</feature>
<feature type="compositionally biased region" description="Polar residues" evidence="1">
    <location>
        <begin position="219"/>
        <end position="230"/>
    </location>
</feature>
<dbReference type="InterPro" id="IPR046347">
    <property type="entry name" value="bZIP_sf"/>
</dbReference>
<name>A0A9W8H2T5_9FUNG</name>
<feature type="compositionally biased region" description="Low complexity" evidence="1">
    <location>
        <begin position="374"/>
        <end position="389"/>
    </location>
</feature>
<feature type="compositionally biased region" description="Low complexity" evidence="1">
    <location>
        <begin position="338"/>
        <end position="354"/>
    </location>
</feature>
<dbReference type="GO" id="GO:0003700">
    <property type="term" value="F:DNA-binding transcription factor activity"/>
    <property type="evidence" value="ECO:0007669"/>
    <property type="project" value="InterPro"/>
</dbReference>
<protein>
    <recommendedName>
        <fullName evidence="2">BZIP domain-containing protein</fullName>
    </recommendedName>
</protein>
<dbReference type="EMBL" id="JANBUM010000475">
    <property type="protein sequence ID" value="KAJ2776657.1"/>
    <property type="molecule type" value="Genomic_DNA"/>
</dbReference>
<gene>
    <name evidence="3" type="ORF">GGI15_004781</name>
</gene>
<dbReference type="InterPro" id="IPR004827">
    <property type="entry name" value="bZIP"/>
</dbReference>
<dbReference type="Pfam" id="PF00170">
    <property type="entry name" value="bZIP_1"/>
    <property type="match status" value="1"/>
</dbReference>
<evidence type="ECO:0000313" key="4">
    <source>
        <dbReference type="Proteomes" id="UP001140172"/>
    </source>
</evidence>
<sequence length="538" mass="54936">MDAFDSYINQSLIDNDGSVDIDSKPNVDFTNELYYQLLLSAVNNASPTTAVVPSDPSAAAISAAATIDPHNLTASSPVSVDGVSYMDTADSNALLTAALLSALGPLTSDINTATSMQGDDAMLVDSSEPNAASFNHPGAASDVAPKSTASTSVAPPASTKRAATASTAAPAASKQTPQRPVPSAVAAASAAAAARKRVPNPPPSAAANAAARRATTPSVTSNTKPSTASAYSAPRSLATPAPAPKAQSPDDALDDFDMEGVDISSLTPKERRQLRNKISARNFRVRRKEYITTLEAEVRLHKEESEGLRVELAASKRDNVQLREEINKLRLRINQLSVSQTSQTATANTASVATGPAANNAVTGPTQQTSITRPSMPAASAAQPSQAMPRFNPHKDIAQATAKKGGSTSATGSSASGGNWASKSSQSGYIAVNTAVMPDSLSATADQLLLEARRQQSVDALLSIGQSQQPISAPSFSLGDADVVAAALTAAGLVAELVMSQIAIESSLALAHMTAATAPALVGGVCCSAGWLASPLPN</sequence>
<feature type="compositionally biased region" description="Low complexity" evidence="1">
    <location>
        <begin position="400"/>
        <end position="424"/>
    </location>
</feature>
<dbReference type="PROSITE" id="PS00036">
    <property type="entry name" value="BZIP_BASIC"/>
    <property type="match status" value="1"/>
</dbReference>